<dbReference type="PRINTS" id="PR00412">
    <property type="entry name" value="EPOXHYDRLASE"/>
</dbReference>
<dbReference type="EMBL" id="CP003169">
    <property type="protein sequence ID" value="AEV75580.1"/>
    <property type="molecule type" value="Genomic_DNA"/>
</dbReference>
<dbReference type="PANTHER" id="PTHR43798">
    <property type="entry name" value="MONOACYLGLYCEROL LIPASE"/>
    <property type="match status" value="1"/>
</dbReference>
<name>G8RWT2_MYCRN</name>
<reference evidence="3 4" key="1">
    <citation type="submission" date="2011-12" db="EMBL/GenBank/DDBJ databases">
        <title>Complete sequence of Mycobacterium rhodesiae NBB3.</title>
        <authorList>
            <consortium name="US DOE Joint Genome Institute"/>
            <person name="Lucas S."/>
            <person name="Han J."/>
            <person name="Lapidus A."/>
            <person name="Cheng J.-F."/>
            <person name="Goodwin L."/>
            <person name="Pitluck S."/>
            <person name="Peters L."/>
            <person name="Mikhailova N."/>
            <person name="Gu W."/>
            <person name="Detter J.C."/>
            <person name="Han C."/>
            <person name="Tapia R."/>
            <person name="Land M."/>
            <person name="Hauser L."/>
            <person name="Kyrpides N."/>
            <person name="Ivanova N."/>
            <person name="Pagani I."/>
            <person name="Mattes T."/>
            <person name="Holmes A."/>
            <person name="Rutledge P."/>
            <person name="Paulsen I."/>
            <person name="Coleman N."/>
            <person name="Woyke T."/>
        </authorList>
    </citation>
    <scope>NUCLEOTIDE SEQUENCE [LARGE SCALE GENOMIC DNA]</scope>
    <source>
        <strain evidence="3 4">NBB3</strain>
    </source>
</reference>
<dbReference type="HOGENOM" id="CLU_020336_7_1_11"/>
<dbReference type="PANTHER" id="PTHR43798:SF33">
    <property type="entry name" value="HYDROLASE, PUTATIVE (AFU_ORTHOLOGUE AFUA_2G14860)-RELATED"/>
    <property type="match status" value="1"/>
</dbReference>
<keyword evidence="3" id="KW-0808">Transferase</keyword>
<evidence type="ECO:0000256" key="1">
    <source>
        <dbReference type="SAM" id="MobiDB-lite"/>
    </source>
</evidence>
<dbReference type="Proteomes" id="UP000005442">
    <property type="component" value="Chromosome"/>
</dbReference>
<dbReference type="InterPro" id="IPR050266">
    <property type="entry name" value="AB_hydrolase_sf"/>
</dbReference>
<dbReference type="GO" id="GO:0016020">
    <property type="term" value="C:membrane"/>
    <property type="evidence" value="ECO:0007669"/>
    <property type="project" value="TreeGrafter"/>
</dbReference>
<feature type="region of interest" description="Disordered" evidence="1">
    <location>
        <begin position="1"/>
        <end position="24"/>
    </location>
</feature>
<dbReference type="KEGG" id="mrh:MycrhN_5102"/>
<organism evidence="3 4">
    <name type="scientific">Mycolicibacterium rhodesiae (strain NBB3)</name>
    <name type="common">Mycobacterium rhodesiae</name>
    <dbReference type="NCBI Taxonomy" id="710685"/>
    <lineage>
        <taxon>Bacteria</taxon>
        <taxon>Bacillati</taxon>
        <taxon>Actinomycetota</taxon>
        <taxon>Actinomycetes</taxon>
        <taxon>Mycobacteriales</taxon>
        <taxon>Mycobacteriaceae</taxon>
        <taxon>Mycolicibacterium</taxon>
    </lineage>
</organism>
<dbReference type="Pfam" id="PF00561">
    <property type="entry name" value="Abhydrolase_1"/>
    <property type="match status" value="1"/>
</dbReference>
<dbReference type="STRING" id="710685.MycrhN_5102"/>
<evidence type="ECO:0000313" key="4">
    <source>
        <dbReference type="Proteomes" id="UP000005442"/>
    </source>
</evidence>
<protein>
    <submittedName>
        <fullName evidence="3">Putative hydrolase or acyltransferase of alpha/beta superfamily</fullName>
    </submittedName>
</protein>
<keyword evidence="3" id="KW-0378">Hydrolase</keyword>
<sequence length="317" mass="34563">MHASVPPGEQNRALPAADGQNESVWSRSAPVDGFRLAYDRFGATGAPPVVLLHGWPGNRHDYRHVAPLLTGAADVVVPDLRGFGGSDKHAVAVRHFYSATAQAGSVIGLIRELGLSQVVLAGYDVGSRVAQSIARMEPELVSALVLSPPLPGAGDRVLTARAQSEFWYQAFHQLPLAAQLIDGNPDVVREYLRHFWVHWSAPNFTVLEDDLDRLVADYALPGAFTASIAWHRAGAGMIAQSLSELPPDRAIKINVPTDVLWPQHDPLFPRDWSDRLNSYFTDVALHFALDAGHFTPLECPDQFAELILIRARPGDAV</sequence>
<dbReference type="GO" id="GO:0016746">
    <property type="term" value="F:acyltransferase activity"/>
    <property type="evidence" value="ECO:0007669"/>
    <property type="project" value="UniProtKB-KW"/>
</dbReference>
<dbReference type="Gene3D" id="3.40.50.1820">
    <property type="entry name" value="alpha/beta hydrolase"/>
    <property type="match status" value="1"/>
</dbReference>
<dbReference type="eggNOG" id="COG2267">
    <property type="taxonomic scope" value="Bacteria"/>
</dbReference>
<proteinExistence type="predicted"/>
<accession>G8RWT2</accession>
<evidence type="ECO:0000313" key="3">
    <source>
        <dbReference type="EMBL" id="AEV75580.1"/>
    </source>
</evidence>
<dbReference type="PATRIC" id="fig|710685.3.peg.5123"/>
<dbReference type="AlphaFoldDB" id="G8RWT2"/>
<keyword evidence="4" id="KW-1185">Reference proteome</keyword>
<gene>
    <name evidence="3" type="ordered locus">MycrhN_5102</name>
</gene>
<feature type="domain" description="AB hydrolase-1" evidence="2">
    <location>
        <begin position="47"/>
        <end position="298"/>
    </location>
</feature>
<keyword evidence="3" id="KW-0012">Acyltransferase</keyword>
<dbReference type="GO" id="GO:0047372">
    <property type="term" value="F:monoacylglycerol lipase activity"/>
    <property type="evidence" value="ECO:0007669"/>
    <property type="project" value="TreeGrafter"/>
</dbReference>
<dbReference type="InterPro" id="IPR000639">
    <property type="entry name" value="Epox_hydrolase-like"/>
</dbReference>
<evidence type="ECO:0000259" key="2">
    <source>
        <dbReference type="Pfam" id="PF00561"/>
    </source>
</evidence>
<dbReference type="InterPro" id="IPR029058">
    <property type="entry name" value="AB_hydrolase_fold"/>
</dbReference>
<dbReference type="GO" id="GO:0046464">
    <property type="term" value="P:acylglycerol catabolic process"/>
    <property type="evidence" value="ECO:0007669"/>
    <property type="project" value="TreeGrafter"/>
</dbReference>
<dbReference type="SUPFAM" id="SSF53474">
    <property type="entry name" value="alpha/beta-Hydrolases"/>
    <property type="match status" value="1"/>
</dbReference>
<dbReference type="InterPro" id="IPR000073">
    <property type="entry name" value="AB_hydrolase_1"/>
</dbReference>